<sequence length="118" mass="13544">MWIHQRPWIDLTNGDVKRVRARRNVGHQGERWLRGWWLLWWRKEAETLGGGCGVEIWWLRTEGEGEECGSPGREMVAGWWLLGWRKEAEALGGGCGVEIWWLRTEGEGVSGGSWRGSG</sequence>
<keyword evidence="2" id="KW-1185">Reference proteome</keyword>
<evidence type="ECO:0000313" key="2">
    <source>
        <dbReference type="Proteomes" id="UP000585474"/>
    </source>
</evidence>
<dbReference type="EMBL" id="BJWL01000022">
    <property type="protein sequence ID" value="GFZ11488.1"/>
    <property type="molecule type" value="Genomic_DNA"/>
</dbReference>
<protein>
    <submittedName>
        <fullName evidence="1">Uncharacterized protein</fullName>
    </submittedName>
</protein>
<organism evidence="1 2">
    <name type="scientific">Actinidia rufa</name>
    <dbReference type="NCBI Taxonomy" id="165716"/>
    <lineage>
        <taxon>Eukaryota</taxon>
        <taxon>Viridiplantae</taxon>
        <taxon>Streptophyta</taxon>
        <taxon>Embryophyta</taxon>
        <taxon>Tracheophyta</taxon>
        <taxon>Spermatophyta</taxon>
        <taxon>Magnoliopsida</taxon>
        <taxon>eudicotyledons</taxon>
        <taxon>Gunneridae</taxon>
        <taxon>Pentapetalae</taxon>
        <taxon>asterids</taxon>
        <taxon>Ericales</taxon>
        <taxon>Actinidiaceae</taxon>
        <taxon>Actinidia</taxon>
    </lineage>
</organism>
<name>A0A7J0GL66_9ERIC</name>
<reference evidence="1 2" key="1">
    <citation type="submission" date="2019-07" db="EMBL/GenBank/DDBJ databases">
        <title>De Novo Assembly of kiwifruit Actinidia rufa.</title>
        <authorList>
            <person name="Sugita-Konishi S."/>
            <person name="Sato K."/>
            <person name="Mori E."/>
            <person name="Abe Y."/>
            <person name="Kisaki G."/>
            <person name="Hamano K."/>
            <person name="Suezawa K."/>
            <person name="Otani M."/>
            <person name="Fukuda T."/>
            <person name="Manabe T."/>
            <person name="Gomi K."/>
            <person name="Tabuchi M."/>
            <person name="Akimitsu K."/>
            <person name="Kataoka I."/>
        </authorList>
    </citation>
    <scope>NUCLEOTIDE SEQUENCE [LARGE SCALE GENOMIC DNA]</scope>
    <source>
        <strain evidence="2">cv. Fuchu</strain>
    </source>
</reference>
<gene>
    <name evidence="1" type="ORF">Acr_22g0008860</name>
</gene>
<comment type="caution">
    <text evidence="1">The sequence shown here is derived from an EMBL/GenBank/DDBJ whole genome shotgun (WGS) entry which is preliminary data.</text>
</comment>
<accession>A0A7J0GL66</accession>
<dbReference type="AlphaFoldDB" id="A0A7J0GL66"/>
<proteinExistence type="predicted"/>
<dbReference type="Proteomes" id="UP000585474">
    <property type="component" value="Unassembled WGS sequence"/>
</dbReference>
<evidence type="ECO:0000313" key="1">
    <source>
        <dbReference type="EMBL" id="GFZ11488.1"/>
    </source>
</evidence>